<protein>
    <submittedName>
        <fullName evidence="2">Uncharacterized protein</fullName>
    </submittedName>
</protein>
<feature type="compositionally biased region" description="Polar residues" evidence="1">
    <location>
        <begin position="85"/>
        <end position="107"/>
    </location>
</feature>
<gene>
    <name evidence="2" type="ORF">Trco_005906</name>
</gene>
<feature type="region of interest" description="Disordered" evidence="1">
    <location>
        <begin position="1"/>
        <end position="21"/>
    </location>
</feature>
<dbReference type="EMBL" id="JAIWOZ010000004">
    <property type="protein sequence ID" value="KAH6606753.1"/>
    <property type="molecule type" value="Genomic_DNA"/>
</dbReference>
<dbReference type="Proteomes" id="UP000827724">
    <property type="component" value="Unassembled WGS sequence"/>
</dbReference>
<comment type="caution">
    <text evidence="2">The sequence shown here is derived from an EMBL/GenBank/DDBJ whole genome shotgun (WGS) entry which is preliminary data.</text>
</comment>
<sequence>MSFTDEELDRNWQPNGRRPQSTIARNFQLELEDLFNLDEAKAELQQSLDTRKHNIGKNNEELASLEARLREMEQRLNAAGFSHPADSSSNNGDAQQPSAGSTPKQEGSSLSAAASNDNSKSRSRPGTARATQQAPSSGDMPPTPGASEGEYYVVTRADVMDDAPR</sequence>
<organism evidence="2 3">
    <name type="scientific">Trichoderma cornu-damae</name>
    <dbReference type="NCBI Taxonomy" id="654480"/>
    <lineage>
        <taxon>Eukaryota</taxon>
        <taxon>Fungi</taxon>
        <taxon>Dikarya</taxon>
        <taxon>Ascomycota</taxon>
        <taxon>Pezizomycotina</taxon>
        <taxon>Sordariomycetes</taxon>
        <taxon>Hypocreomycetidae</taxon>
        <taxon>Hypocreales</taxon>
        <taxon>Hypocreaceae</taxon>
        <taxon>Trichoderma</taxon>
    </lineage>
</organism>
<dbReference type="AlphaFoldDB" id="A0A9P8QPE1"/>
<keyword evidence="3" id="KW-1185">Reference proteome</keyword>
<name>A0A9P8QPE1_9HYPO</name>
<reference evidence="2" key="1">
    <citation type="submission" date="2021-08" db="EMBL/GenBank/DDBJ databases">
        <title>Chromosome-Level Trichoderma cornu-damae using Hi-C Data.</title>
        <authorList>
            <person name="Kim C.S."/>
        </authorList>
    </citation>
    <scope>NUCLEOTIDE SEQUENCE</scope>
    <source>
        <strain evidence="2">KA19-0412C</strain>
    </source>
</reference>
<proteinExistence type="predicted"/>
<feature type="compositionally biased region" description="Low complexity" evidence="1">
    <location>
        <begin position="108"/>
        <end position="118"/>
    </location>
</feature>
<evidence type="ECO:0000313" key="3">
    <source>
        <dbReference type="Proteomes" id="UP000827724"/>
    </source>
</evidence>
<accession>A0A9P8QPE1</accession>
<evidence type="ECO:0000256" key="1">
    <source>
        <dbReference type="SAM" id="MobiDB-lite"/>
    </source>
</evidence>
<dbReference type="OrthoDB" id="5408734at2759"/>
<evidence type="ECO:0000313" key="2">
    <source>
        <dbReference type="EMBL" id="KAH6606753.1"/>
    </source>
</evidence>
<feature type="compositionally biased region" description="Polar residues" evidence="1">
    <location>
        <begin position="12"/>
        <end position="21"/>
    </location>
</feature>
<feature type="region of interest" description="Disordered" evidence="1">
    <location>
        <begin position="68"/>
        <end position="165"/>
    </location>
</feature>